<gene>
    <name evidence="1" type="ORF">CwatDRAFT_2293</name>
</gene>
<organism evidence="1 2">
    <name type="scientific">Crocosphaera watsonii WH 8501</name>
    <dbReference type="NCBI Taxonomy" id="165597"/>
    <lineage>
        <taxon>Bacteria</taxon>
        <taxon>Bacillati</taxon>
        <taxon>Cyanobacteriota</taxon>
        <taxon>Cyanophyceae</taxon>
        <taxon>Oscillatoriophycideae</taxon>
        <taxon>Chroococcales</taxon>
        <taxon>Aphanothecaceae</taxon>
        <taxon>Crocosphaera</taxon>
    </lineage>
</organism>
<evidence type="ECO:0008006" key="3">
    <source>
        <dbReference type="Google" id="ProtNLM"/>
    </source>
</evidence>
<reference evidence="1" key="3">
    <citation type="submission" date="2016-12" db="EMBL/GenBank/DDBJ databases">
        <title>Annotation of the draft genome assembly of Crocosphaera watsonii WH 8501.</title>
        <authorList>
            <consortium name="US DOE Joint Genome Institute (JGI-ORNL)"/>
            <person name="Larimer F."/>
            <person name="Land M."/>
        </authorList>
    </citation>
    <scope>NUCLEOTIDE SEQUENCE</scope>
    <source>
        <strain evidence="1">WH 8501</strain>
    </source>
</reference>
<dbReference type="EMBL" id="AADV02000077">
    <property type="protein sequence ID" value="EAM49322.1"/>
    <property type="molecule type" value="Genomic_DNA"/>
</dbReference>
<keyword evidence="2" id="KW-1185">Reference proteome</keyword>
<accession>Q4BZJ1</accession>
<dbReference type="Gene3D" id="3.40.630.30">
    <property type="match status" value="1"/>
</dbReference>
<name>Q4BZJ1_CROWT</name>
<evidence type="ECO:0000313" key="1">
    <source>
        <dbReference type="EMBL" id="EAM49322.1"/>
    </source>
</evidence>
<reference evidence="1" key="2">
    <citation type="submission" date="2005-06" db="EMBL/GenBank/DDBJ databases">
        <title>Sequencing of the draft genome and assembly of Crocosphaera watsonii WH 8501.</title>
        <authorList>
            <consortium name="US DOE Joint Genome Institute (JGI-PGF)"/>
            <person name="Copeland A."/>
            <person name="Lucas S."/>
            <person name="Lapidus A."/>
            <person name="Barry K."/>
            <person name="Detter C."/>
            <person name="Glavina T."/>
            <person name="Hammon N."/>
            <person name="Israni S."/>
            <person name="Pitluck S."/>
            <person name="Richardson P."/>
        </authorList>
    </citation>
    <scope>NUCLEOTIDE SEQUENCE [LARGE SCALE GENOMIC DNA]</scope>
    <source>
        <strain evidence="1">WH 8501</strain>
    </source>
</reference>
<dbReference type="InterPro" id="IPR016181">
    <property type="entry name" value="Acyl_CoA_acyltransferase"/>
</dbReference>
<sequence length="205" mass="23587">MYYQRRANLDDAKAIAPLWMAFLEERSQHDPGMVLKPDFDFVSYVKQKLESPYIYGFILEYGEHKKIVGFLFVYVHDETPSLDYDGVTDSPFQPRRLGGAIGLYVEEKHRQPDAICLLVEGAIALAQKLKISDIDLLISIEQTGVHKLLERFGFKKAAIQYTQHYEIKDKNLPPLKPQVSQSSKFIMINIKSVYRSIMKTLGWAN</sequence>
<dbReference type="SUPFAM" id="SSF55729">
    <property type="entry name" value="Acyl-CoA N-acyltransferases (Nat)"/>
    <property type="match status" value="1"/>
</dbReference>
<evidence type="ECO:0000313" key="2">
    <source>
        <dbReference type="Proteomes" id="UP000003922"/>
    </source>
</evidence>
<dbReference type="AlphaFoldDB" id="Q4BZJ1"/>
<comment type="caution">
    <text evidence="1">The sequence shown here is derived from an EMBL/GenBank/DDBJ whole genome shotgun (WGS) entry which is preliminary data.</text>
</comment>
<reference evidence="1" key="1">
    <citation type="submission" date="2004-02" db="EMBL/GenBank/DDBJ databases">
        <authorList>
            <consortium name="DOE Joint Genome Institute"/>
        </authorList>
    </citation>
    <scope>NUCLEOTIDE SEQUENCE [LARGE SCALE GENOMIC DNA]</scope>
    <source>
        <strain evidence="1">WH 8501</strain>
    </source>
</reference>
<protein>
    <recommendedName>
        <fullName evidence="3">N-acetyltransferase domain-containing protein</fullName>
    </recommendedName>
</protein>
<dbReference type="KEGG" id="cwa:CwatDRAFT_2293"/>
<proteinExistence type="predicted"/>
<dbReference type="Proteomes" id="UP000003922">
    <property type="component" value="Unassembled WGS sequence"/>
</dbReference>